<dbReference type="EMBL" id="JARKIB010000001">
    <property type="protein sequence ID" value="KAJ7786529.1"/>
    <property type="molecule type" value="Genomic_DNA"/>
</dbReference>
<proteinExistence type="predicted"/>
<reference evidence="2" key="1">
    <citation type="submission" date="2023-03" db="EMBL/GenBank/DDBJ databases">
        <title>Massive genome expansion in bonnet fungi (Mycena s.s.) driven by repeated elements and novel gene families across ecological guilds.</title>
        <authorList>
            <consortium name="Lawrence Berkeley National Laboratory"/>
            <person name="Harder C.B."/>
            <person name="Miyauchi S."/>
            <person name="Viragh M."/>
            <person name="Kuo A."/>
            <person name="Thoen E."/>
            <person name="Andreopoulos B."/>
            <person name="Lu D."/>
            <person name="Skrede I."/>
            <person name="Drula E."/>
            <person name="Henrissat B."/>
            <person name="Morin E."/>
            <person name="Kohler A."/>
            <person name="Barry K."/>
            <person name="LaButti K."/>
            <person name="Morin E."/>
            <person name="Salamov A."/>
            <person name="Lipzen A."/>
            <person name="Mereny Z."/>
            <person name="Hegedus B."/>
            <person name="Baldrian P."/>
            <person name="Stursova M."/>
            <person name="Weitz H."/>
            <person name="Taylor A."/>
            <person name="Grigoriev I.V."/>
            <person name="Nagy L.G."/>
            <person name="Martin F."/>
            <person name="Kauserud H."/>
        </authorList>
    </citation>
    <scope>NUCLEOTIDE SEQUENCE</scope>
    <source>
        <strain evidence="2">CBHHK182m</strain>
    </source>
</reference>
<dbReference type="AlphaFoldDB" id="A0AAD7KIQ7"/>
<evidence type="ECO:0000313" key="2">
    <source>
        <dbReference type="EMBL" id="KAJ7786529.1"/>
    </source>
</evidence>
<feature type="compositionally biased region" description="Pro residues" evidence="1">
    <location>
        <begin position="284"/>
        <end position="300"/>
    </location>
</feature>
<sequence>MLPFDRNALMMNRQSSIAEMGRPGYGHIELWEIATLFVHCPPNLVFGWRTYISLEGAKRSSEPSTRAMPYATVRYTVPAPNHGTLPRVRRNTMECSGRQQDNMIQLVRASQQQQYAYEYMDDRSSFVRAQREEEERIQQDMERAMRAQRRDKARKFARTSKAAGQGIPNAVHDWQHGGNVRRPGVEDIGRQAVPTQPPAHIAPHVKHDARRSVVAVRRPSVDGTVPRARRPSVGTYPQPPIVGGRRPSGTYPEQPLVGILKPSTERARLETFRFPQAETKTYARPPPLQPYIVARPPPPSSNKRLAPIPGFIPFVRTRSESLSSLMDDEPKERVKRKRNASVSALFARIHREVDRMRQENRY</sequence>
<dbReference type="Proteomes" id="UP001215598">
    <property type="component" value="Unassembled WGS sequence"/>
</dbReference>
<accession>A0AAD7KIQ7</accession>
<keyword evidence="3" id="KW-1185">Reference proteome</keyword>
<feature type="region of interest" description="Disordered" evidence="1">
    <location>
        <begin position="281"/>
        <end position="300"/>
    </location>
</feature>
<evidence type="ECO:0000256" key="1">
    <source>
        <dbReference type="SAM" id="MobiDB-lite"/>
    </source>
</evidence>
<comment type="caution">
    <text evidence="2">The sequence shown here is derived from an EMBL/GenBank/DDBJ whole genome shotgun (WGS) entry which is preliminary data.</text>
</comment>
<organism evidence="2 3">
    <name type="scientific">Mycena metata</name>
    <dbReference type="NCBI Taxonomy" id="1033252"/>
    <lineage>
        <taxon>Eukaryota</taxon>
        <taxon>Fungi</taxon>
        <taxon>Dikarya</taxon>
        <taxon>Basidiomycota</taxon>
        <taxon>Agaricomycotina</taxon>
        <taxon>Agaricomycetes</taxon>
        <taxon>Agaricomycetidae</taxon>
        <taxon>Agaricales</taxon>
        <taxon>Marasmiineae</taxon>
        <taxon>Mycenaceae</taxon>
        <taxon>Mycena</taxon>
    </lineage>
</organism>
<evidence type="ECO:0000313" key="3">
    <source>
        <dbReference type="Proteomes" id="UP001215598"/>
    </source>
</evidence>
<gene>
    <name evidence="2" type="ORF">B0H16DRAFT_1490762</name>
</gene>
<name>A0AAD7KIQ7_9AGAR</name>
<feature type="region of interest" description="Disordered" evidence="1">
    <location>
        <begin position="219"/>
        <end position="253"/>
    </location>
</feature>
<protein>
    <submittedName>
        <fullName evidence="2">Uncharacterized protein</fullName>
    </submittedName>
</protein>